<dbReference type="EMBL" id="AZBU02000005">
    <property type="protein sequence ID" value="TKR76323.1"/>
    <property type="molecule type" value="Genomic_DNA"/>
</dbReference>
<reference evidence="3 4" key="2">
    <citation type="journal article" date="2019" name="G3 (Bethesda)">
        <title>Hybrid Assembly of the Genome of the Entomopathogenic Nematode Steinernema carpocapsae Identifies the X-Chromosome.</title>
        <authorList>
            <person name="Serra L."/>
            <person name="Macchietto M."/>
            <person name="Macias-Munoz A."/>
            <person name="McGill C.J."/>
            <person name="Rodriguez I.M."/>
            <person name="Rodriguez B."/>
            <person name="Murad R."/>
            <person name="Mortazavi A."/>
        </authorList>
    </citation>
    <scope>NUCLEOTIDE SEQUENCE [LARGE SCALE GENOMIC DNA]</scope>
    <source>
        <strain evidence="3 4">ALL</strain>
    </source>
</reference>
<accession>A0A4U5N2H5</accession>
<evidence type="ECO:0000313" key="3">
    <source>
        <dbReference type="EMBL" id="TKR76323.1"/>
    </source>
</evidence>
<feature type="region of interest" description="Disordered" evidence="1">
    <location>
        <begin position="127"/>
        <end position="155"/>
    </location>
</feature>
<dbReference type="AlphaFoldDB" id="A0A4U5N2H5"/>
<keyword evidence="4" id="KW-1185">Reference proteome</keyword>
<keyword evidence="2" id="KW-0732">Signal</keyword>
<evidence type="ECO:0000313" key="4">
    <source>
        <dbReference type="Proteomes" id="UP000298663"/>
    </source>
</evidence>
<reference evidence="3 4" key="1">
    <citation type="journal article" date="2015" name="Genome Biol.">
        <title>Comparative genomics of Steinernema reveals deeply conserved gene regulatory networks.</title>
        <authorList>
            <person name="Dillman A.R."/>
            <person name="Macchietto M."/>
            <person name="Porter C.F."/>
            <person name="Rogers A."/>
            <person name="Williams B."/>
            <person name="Antoshechkin I."/>
            <person name="Lee M.M."/>
            <person name="Goodwin Z."/>
            <person name="Lu X."/>
            <person name="Lewis E.E."/>
            <person name="Goodrich-Blair H."/>
            <person name="Stock S.P."/>
            <person name="Adams B.J."/>
            <person name="Sternberg P.W."/>
            <person name="Mortazavi A."/>
        </authorList>
    </citation>
    <scope>NUCLEOTIDE SEQUENCE [LARGE SCALE GENOMIC DNA]</scope>
    <source>
        <strain evidence="3 4">ALL</strain>
    </source>
</reference>
<evidence type="ECO:0000256" key="2">
    <source>
        <dbReference type="SAM" id="SignalP"/>
    </source>
</evidence>
<evidence type="ECO:0000256" key="1">
    <source>
        <dbReference type="SAM" id="MobiDB-lite"/>
    </source>
</evidence>
<protein>
    <submittedName>
        <fullName evidence="3">Uncharacterized protein</fullName>
    </submittedName>
</protein>
<dbReference type="Proteomes" id="UP000298663">
    <property type="component" value="Unassembled WGS sequence"/>
</dbReference>
<feature type="compositionally biased region" description="Low complexity" evidence="1">
    <location>
        <begin position="138"/>
        <end position="155"/>
    </location>
</feature>
<feature type="signal peptide" evidence="2">
    <location>
        <begin position="1"/>
        <end position="16"/>
    </location>
</feature>
<feature type="chain" id="PRO_5020335144" evidence="2">
    <location>
        <begin position="17"/>
        <end position="155"/>
    </location>
</feature>
<sequence>MLFILIFVFSALGIFGENPDPECVDVVTRGYQVAAFFGGFPMKAEFKGVPIDLLTLHNQRVEANNGTFNNQSSRLILGYSDEVIVLPYFIGEIVAAGGKSHFLPRETGRVQLNSWIRSDRDLDMSSEETSANFGKLDPTLPSSRTPSSPATRCTT</sequence>
<comment type="caution">
    <text evidence="3">The sequence shown here is derived from an EMBL/GenBank/DDBJ whole genome shotgun (WGS) entry which is preliminary data.</text>
</comment>
<name>A0A4U5N2H5_STECR</name>
<proteinExistence type="predicted"/>
<gene>
    <name evidence="3" type="ORF">L596_017478</name>
</gene>
<organism evidence="3 4">
    <name type="scientific">Steinernema carpocapsae</name>
    <name type="common">Entomopathogenic nematode</name>
    <dbReference type="NCBI Taxonomy" id="34508"/>
    <lineage>
        <taxon>Eukaryota</taxon>
        <taxon>Metazoa</taxon>
        <taxon>Ecdysozoa</taxon>
        <taxon>Nematoda</taxon>
        <taxon>Chromadorea</taxon>
        <taxon>Rhabditida</taxon>
        <taxon>Tylenchina</taxon>
        <taxon>Panagrolaimomorpha</taxon>
        <taxon>Strongyloidoidea</taxon>
        <taxon>Steinernematidae</taxon>
        <taxon>Steinernema</taxon>
    </lineage>
</organism>